<organism evidence="2 3">
    <name type="scientific">Companilactobacillus mindensis DSM 14500</name>
    <dbReference type="NCBI Taxonomy" id="1423770"/>
    <lineage>
        <taxon>Bacteria</taxon>
        <taxon>Bacillati</taxon>
        <taxon>Bacillota</taxon>
        <taxon>Bacilli</taxon>
        <taxon>Lactobacillales</taxon>
        <taxon>Lactobacillaceae</taxon>
        <taxon>Companilactobacillus</taxon>
    </lineage>
</organism>
<dbReference type="STRING" id="1423770.FD29_GL000237"/>
<feature type="region of interest" description="Disordered" evidence="1">
    <location>
        <begin position="48"/>
        <end position="141"/>
    </location>
</feature>
<name>A0A0R1QSW1_9LACO</name>
<gene>
    <name evidence="2" type="ORF">FD29_GL000237</name>
</gene>
<evidence type="ECO:0000256" key="1">
    <source>
        <dbReference type="SAM" id="MobiDB-lite"/>
    </source>
</evidence>
<dbReference type="EMBL" id="AZEZ01000057">
    <property type="protein sequence ID" value="KRL44120.1"/>
    <property type="molecule type" value="Genomic_DNA"/>
</dbReference>
<comment type="caution">
    <text evidence="2">The sequence shown here is derived from an EMBL/GenBank/DDBJ whole genome shotgun (WGS) entry which is preliminary data.</text>
</comment>
<feature type="compositionally biased region" description="Polar residues" evidence="1">
    <location>
        <begin position="121"/>
        <end position="140"/>
    </location>
</feature>
<evidence type="ECO:0000313" key="3">
    <source>
        <dbReference type="Proteomes" id="UP000050872"/>
    </source>
</evidence>
<feature type="region of interest" description="Disordered" evidence="1">
    <location>
        <begin position="272"/>
        <end position="307"/>
    </location>
</feature>
<feature type="compositionally biased region" description="Polar residues" evidence="1">
    <location>
        <begin position="99"/>
        <end position="113"/>
    </location>
</feature>
<sequence>MEKMNEKTLILSIATVALGVQMANTVTTKADDVETETSQTSVEEIKNEADQVNQAANDEETSEPAAVNEEDSQVVEESESEQTTDNQEEDQALEEPAVEQSQDGTTTDKNTPENGIEVENDGTSVKTIKPKTSNMDNSVNPADEGPLLIPYKVYSNEIVYVLDPETNQPIEDADDHSKTGYKTNGLDVVYGDEASEIDAISGDFTNEVYSNGGEWGWQEATPKNLKIRALVREAEYFMEFRNHGYSNLAELNDYMTKYRELYNQFIAENDDGTPVVPVDDTKTTNHESDHTSTPATPVDESKTAKHGSKTVIEGNNSETIDLTITTIRQATLYTETGDVVGNRALVKDSTWRVDKVAMINGQKMYRVTPTEWVSAKDVK</sequence>
<accession>A0A0R1QSW1</accession>
<keyword evidence="3" id="KW-1185">Reference proteome</keyword>
<protein>
    <recommendedName>
        <fullName evidence="4">Surface layer protein A domain-containing protein</fullName>
    </recommendedName>
</protein>
<evidence type="ECO:0008006" key="4">
    <source>
        <dbReference type="Google" id="ProtNLM"/>
    </source>
</evidence>
<proteinExistence type="predicted"/>
<dbReference type="Proteomes" id="UP000050872">
    <property type="component" value="Unassembled WGS sequence"/>
</dbReference>
<evidence type="ECO:0000313" key="2">
    <source>
        <dbReference type="EMBL" id="KRL44120.1"/>
    </source>
</evidence>
<feature type="compositionally biased region" description="Acidic residues" evidence="1">
    <location>
        <begin position="57"/>
        <end position="97"/>
    </location>
</feature>
<feature type="compositionally biased region" description="Basic and acidic residues" evidence="1">
    <location>
        <begin position="279"/>
        <end position="290"/>
    </location>
</feature>
<dbReference type="PATRIC" id="fig|1423770.3.peg.237"/>
<reference evidence="2 3" key="1">
    <citation type="journal article" date="2015" name="Genome Announc.">
        <title>Expanding the biotechnology potential of lactobacilli through comparative genomics of 213 strains and associated genera.</title>
        <authorList>
            <person name="Sun Z."/>
            <person name="Harris H.M."/>
            <person name="McCann A."/>
            <person name="Guo C."/>
            <person name="Argimon S."/>
            <person name="Zhang W."/>
            <person name="Yang X."/>
            <person name="Jeffery I.B."/>
            <person name="Cooney J.C."/>
            <person name="Kagawa T.F."/>
            <person name="Liu W."/>
            <person name="Song Y."/>
            <person name="Salvetti E."/>
            <person name="Wrobel A."/>
            <person name="Rasinkangas P."/>
            <person name="Parkhill J."/>
            <person name="Rea M.C."/>
            <person name="O'Sullivan O."/>
            <person name="Ritari J."/>
            <person name="Douillard F.P."/>
            <person name="Paul Ross R."/>
            <person name="Yang R."/>
            <person name="Briner A.E."/>
            <person name="Felis G.E."/>
            <person name="de Vos W.M."/>
            <person name="Barrangou R."/>
            <person name="Klaenhammer T.R."/>
            <person name="Caufield P.W."/>
            <person name="Cui Y."/>
            <person name="Zhang H."/>
            <person name="O'Toole P.W."/>
        </authorList>
    </citation>
    <scope>NUCLEOTIDE SEQUENCE [LARGE SCALE GENOMIC DNA]</scope>
    <source>
        <strain evidence="2 3">DSM 14500</strain>
    </source>
</reference>
<dbReference type="AlphaFoldDB" id="A0A0R1QSW1"/>